<organism evidence="1 2">
    <name type="scientific">Rangifer tarandus platyrhynchus</name>
    <name type="common">Svalbard reindeer</name>
    <dbReference type="NCBI Taxonomy" id="3082113"/>
    <lineage>
        <taxon>Eukaryota</taxon>
        <taxon>Metazoa</taxon>
        <taxon>Chordata</taxon>
        <taxon>Craniata</taxon>
        <taxon>Vertebrata</taxon>
        <taxon>Euteleostomi</taxon>
        <taxon>Mammalia</taxon>
        <taxon>Eutheria</taxon>
        <taxon>Laurasiatheria</taxon>
        <taxon>Artiodactyla</taxon>
        <taxon>Ruminantia</taxon>
        <taxon>Pecora</taxon>
        <taxon>Cervidae</taxon>
        <taxon>Odocoileinae</taxon>
        <taxon>Rangifer</taxon>
    </lineage>
</organism>
<evidence type="ECO:0000313" key="2">
    <source>
        <dbReference type="Proteomes" id="UP001176941"/>
    </source>
</evidence>
<dbReference type="Proteomes" id="UP001176941">
    <property type="component" value="Chromosome 16"/>
</dbReference>
<gene>
    <name evidence="1" type="ORF">MRATA1EN1_LOCUS6816</name>
</gene>
<name>A0ABN8Y916_RANTA</name>
<protein>
    <submittedName>
        <fullName evidence="1">Uncharacterized protein</fullName>
    </submittedName>
</protein>
<reference evidence="1" key="1">
    <citation type="submission" date="2023-04" db="EMBL/GenBank/DDBJ databases">
        <authorList>
            <consortium name="ELIXIR-Norway"/>
        </authorList>
    </citation>
    <scope>NUCLEOTIDE SEQUENCE [LARGE SCALE GENOMIC DNA]</scope>
</reference>
<keyword evidence="2" id="KW-1185">Reference proteome</keyword>
<sequence length="91" mass="10076">MEGNSWQEFLMFTLKGSCRQHLIFLSSAGLTGTPEQQRELGRLGAAPKYRVISVAPPADSDWHATLRLPEVPPPPRSLLGVVVNFSAFREL</sequence>
<dbReference type="EMBL" id="OX459952">
    <property type="protein sequence ID" value="CAI9157854.1"/>
    <property type="molecule type" value="Genomic_DNA"/>
</dbReference>
<accession>A0ABN8Y916</accession>
<proteinExistence type="predicted"/>
<evidence type="ECO:0000313" key="1">
    <source>
        <dbReference type="EMBL" id="CAI9157854.1"/>
    </source>
</evidence>